<evidence type="ECO:0000313" key="1">
    <source>
        <dbReference type="EMBL" id="KAG8503318.1"/>
    </source>
</evidence>
<accession>A0A8J6DEY9</accession>
<dbReference type="PANTHER" id="PTHR31286:SF173">
    <property type="entry name" value="DUF4283 DOMAIN-CONTAINING PROTEIN"/>
    <property type="match status" value="1"/>
</dbReference>
<keyword evidence="2" id="KW-1185">Reference proteome</keyword>
<name>A0A8J6DEY9_9ROSI</name>
<gene>
    <name evidence="1" type="ORF">CXB51_001363</name>
</gene>
<reference evidence="1 2" key="1">
    <citation type="journal article" date="2021" name="bioRxiv">
        <title>The Gossypium anomalum genome as a resource for cotton improvement and evolutionary analysis of hybrid incompatibility.</title>
        <authorList>
            <person name="Grover C.E."/>
            <person name="Yuan D."/>
            <person name="Arick M.A."/>
            <person name="Miller E.R."/>
            <person name="Hu G."/>
            <person name="Peterson D.G."/>
            <person name="Wendel J.F."/>
            <person name="Udall J.A."/>
        </authorList>
    </citation>
    <scope>NUCLEOTIDE SEQUENCE [LARGE SCALE GENOMIC DNA]</scope>
    <source>
        <strain evidence="1">JFW-Udall</strain>
        <tissue evidence="1">Leaf</tissue>
    </source>
</reference>
<dbReference type="AlphaFoldDB" id="A0A8J6DEY9"/>
<dbReference type="PANTHER" id="PTHR31286">
    <property type="entry name" value="GLYCINE-RICH CELL WALL STRUCTURAL PROTEIN 1.8-LIKE"/>
    <property type="match status" value="1"/>
</dbReference>
<protein>
    <recommendedName>
        <fullName evidence="3">DUF4283 domain-containing protein</fullName>
    </recommendedName>
</protein>
<evidence type="ECO:0000313" key="2">
    <source>
        <dbReference type="Proteomes" id="UP000701853"/>
    </source>
</evidence>
<dbReference type="EMBL" id="JAHUZN010000001">
    <property type="protein sequence ID" value="KAG8503318.1"/>
    <property type="molecule type" value="Genomic_DNA"/>
</dbReference>
<evidence type="ECO:0008006" key="3">
    <source>
        <dbReference type="Google" id="ProtNLM"/>
    </source>
</evidence>
<dbReference type="OrthoDB" id="10336594at2759"/>
<proteinExistence type="predicted"/>
<comment type="caution">
    <text evidence="1">The sequence shown here is derived from an EMBL/GenBank/DDBJ whole genome shotgun (WGS) entry which is preliminary data.</text>
</comment>
<dbReference type="InterPro" id="IPR040256">
    <property type="entry name" value="At4g02000-like"/>
</dbReference>
<organism evidence="1 2">
    <name type="scientific">Gossypium anomalum</name>
    <dbReference type="NCBI Taxonomy" id="47600"/>
    <lineage>
        <taxon>Eukaryota</taxon>
        <taxon>Viridiplantae</taxon>
        <taxon>Streptophyta</taxon>
        <taxon>Embryophyta</taxon>
        <taxon>Tracheophyta</taxon>
        <taxon>Spermatophyta</taxon>
        <taxon>Magnoliopsida</taxon>
        <taxon>eudicotyledons</taxon>
        <taxon>Gunneridae</taxon>
        <taxon>Pentapetalae</taxon>
        <taxon>rosids</taxon>
        <taxon>malvids</taxon>
        <taxon>Malvales</taxon>
        <taxon>Malvaceae</taxon>
        <taxon>Malvoideae</taxon>
        <taxon>Gossypium</taxon>
    </lineage>
</organism>
<dbReference type="Proteomes" id="UP000701853">
    <property type="component" value="Chromosome 1"/>
</dbReference>
<sequence length="312" mass="34608">MTDDTVKDGGREILVGDRNTKKVRFKGLNCDMENDMVVDSFPAPEISWRDKVLDRRVPDSGREKDFKLFDGDVTRSTVNGFKACENCPNNSTSWMWKIVQPWTLEFDLLWAFPSNAMVWLKLLGLPGFLYKRQLLEKIGGLIGTRVEFESLPSICFSYGCLGHLKELCPSEGHTKDMVVGVKSTTEDLPEANKVSEVTKPKLAVKGATNTDLSGIHFQKGDFSSTKNHGRSFRDKKNNGAVAVNKNTFSILGQNNMDGLDLLDGAERREVSEPAREGLNKLFGSLVESLSLDKKALENAEKIMAVGPGLTTQ</sequence>